<feature type="domain" description="Cell wall hydrolase SleB" evidence="1">
    <location>
        <begin position="77"/>
        <end position="184"/>
    </location>
</feature>
<dbReference type="Proteomes" id="UP001305174">
    <property type="component" value="Segment"/>
</dbReference>
<proteinExistence type="predicted"/>
<evidence type="ECO:0000313" key="3">
    <source>
        <dbReference type="Proteomes" id="UP001305174"/>
    </source>
</evidence>
<dbReference type="InterPro" id="IPR011105">
    <property type="entry name" value="Cell_wall_hydrolase_SleB"/>
</dbReference>
<accession>A0AAX4G6E8</accession>
<sequence>MRSFEWWLTCFSVAALLWFGDSMLPTLQRLDHTPVVIVGNGFDKLDQKDLDEAHVKLCSQRKPCRQLAEAVYFESRGEPILGQRAVAHTILNRVSAGRWPDTVSGVINYRCNFSYTCDGSRKQGYKEKDMHRQALMVAYEAIEGLSKDPTRGADHFIELNKVKDKPKWTRVYSKTVKIGNHTFYASR</sequence>
<dbReference type="InterPro" id="IPR042047">
    <property type="entry name" value="SleB_dom1"/>
</dbReference>
<keyword evidence="3" id="KW-1185">Reference proteome</keyword>
<keyword evidence="2" id="KW-0378">Hydrolase</keyword>
<dbReference type="EMBL" id="OR575930">
    <property type="protein sequence ID" value="WOZ57455.1"/>
    <property type="molecule type" value="Genomic_DNA"/>
</dbReference>
<dbReference type="Pfam" id="PF07486">
    <property type="entry name" value="Hydrolase_2"/>
    <property type="match status" value="1"/>
</dbReference>
<organism evidence="2 3">
    <name type="scientific">Pseudomonas phage vB_PseuGesM_254</name>
    <dbReference type="NCBI Taxonomy" id="3092638"/>
    <lineage>
        <taxon>Viruses</taxon>
        <taxon>Duplodnaviria</taxon>
        <taxon>Heunggongvirae</taxon>
        <taxon>Uroviricota</taxon>
        <taxon>Caudoviricetes</taxon>
        <taxon>Vandenendeviridae</taxon>
        <taxon>Chemalvirus</taxon>
        <taxon>Chemalvirus PseuGes254</taxon>
    </lineage>
</organism>
<protein>
    <submittedName>
        <fullName evidence="2">Cell wall hydrolase</fullName>
    </submittedName>
</protein>
<dbReference type="GO" id="GO:0016787">
    <property type="term" value="F:hydrolase activity"/>
    <property type="evidence" value="ECO:0007669"/>
    <property type="project" value="UniProtKB-KW"/>
</dbReference>
<evidence type="ECO:0000259" key="1">
    <source>
        <dbReference type="Pfam" id="PF07486"/>
    </source>
</evidence>
<name>A0AAX4G6E8_9CAUD</name>
<reference evidence="3" key="1">
    <citation type="submission" date="2024-05" db="EMBL/GenBank/DDBJ databases">
        <authorList>
            <person name="Tikunov A.Y."/>
            <person name="Morozova V.V."/>
            <person name="Kozlova Y.N."/>
            <person name="Tikunova N.V."/>
            <person name="Babkin I.V."/>
        </authorList>
    </citation>
    <scope>NUCLEOTIDE SEQUENCE [LARGE SCALE GENOMIC DNA]</scope>
</reference>
<evidence type="ECO:0000313" key="2">
    <source>
        <dbReference type="EMBL" id="WOZ57455.1"/>
    </source>
</evidence>
<dbReference type="Gene3D" id="1.10.10.2520">
    <property type="entry name" value="Cell wall hydrolase SleB, domain 1"/>
    <property type="match status" value="1"/>
</dbReference>